<dbReference type="InterPro" id="IPR001892">
    <property type="entry name" value="Ribosomal_uS13"/>
</dbReference>
<dbReference type="InterPro" id="IPR010979">
    <property type="entry name" value="Ribosomal_uS13-like_H2TH"/>
</dbReference>
<dbReference type="Pfam" id="PF00416">
    <property type="entry name" value="Ribosomal_S13"/>
    <property type="match status" value="1"/>
</dbReference>
<evidence type="ECO:0000256" key="1">
    <source>
        <dbReference type="ARBA" id="ARBA00008080"/>
    </source>
</evidence>
<organism evidence="4 5">
    <name type="scientific">Platanthera guangdongensis</name>
    <dbReference type="NCBI Taxonomy" id="2320717"/>
    <lineage>
        <taxon>Eukaryota</taxon>
        <taxon>Viridiplantae</taxon>
        <taxon>Streptophyta</taxon>
        <taxon>Embryophyta</taxon>
        <taxon>Tracheophyta</taxon>
        <taxon>Spermatophyta</taxon>
        <taxon>Magnoliopsida</taxon>
        <taxon>Liliopsida</taxon>
        <taxon>Asparagales</taxon>
        <taxon>Orchidaceae</taxon>
        <taxon>Orchidoideae</taxon>
        <taxon>Orchideae</taxon>
        <taxon>Orchidinae</taxon>
        <taxon>Platanthera</taxon>
    </lineage>
</organism>
<keyword evidence="5" id="KW-1185">Reference proteome</keyword>
<evidence type="ECO:0000313" key="5">
    <source>
        <dbReference type="Proteomes" id="UP001412067"/>
    </source>
</evidence>
<evidence type="ECO:0000256" key="2">
    <source>
        <dbReference type="ARBA" id="ARBA00022980"/>
    </source>
</evidence>
<accession>A0ABR2MBB7</accession>
<dbReference type="Proteomes" id="UP001412067">
    <property type="component" value="Unassembled WGS sequence"/>
</dbReference>
<comment type="similarity">
    <text evidence="1">Belongs to the universal ribosomal protein uS13 family.</text>
</comment>
<keyword evidence="2 4" id="KW-0689">Ribosomal protein</keyword>
<proteinExistence type="inferred from homology"/>
<gene>
    <name evidence="4" type="primary">RPS18A</name>
    <name evidence="4" type="ORF">KSP40_PGU002835</name>
</gene>
<dbReference type="PANTHER" id="PTHR10871">
    <property type="entry name" value="30S RIBOSOMAL PROTEIN S13/40S RIBOSOMAL PROTEIN S18"/>
    <property type="match status" value="1"/>
</dbReference>
<name>A0ABR2MBB7_9ASPA</name>
<keyword evidence="3" id="KW-0687">Ribonucleoprotein</keyword>
<dbReference type="EMBL" id="JBBWWR010000010">
    <property type="protein sequence ID" value="KAK8960233.1"/>
    <property type="molecule type" value="Genomic_DNA"/>
</dbReference>
<sequence length="65" mass="7442">MSLIRNDDFQHILRVLNTNVDGKKKIMFALTSIKGMGRQFTNIVCKKADVDMNIVCKTIDVSKKR</sequence>
<dbReference type="Gene3D" id="1.10.8.50">
    <property type="match status" value="1"/>
</dbReference>
<comment type="caution">
    <text evidence="4">The sequence shown here is derived from an EMBL/GenBank/DDBJ whole genome shotgun (WGS) entry which is preliminary data.</text>
</comment>
<dbReference type="PROSITE" id="PS50159">
    <property type="entry name" value="RIBOSOMAL_S13_2"/>
    <property type="match status" value="1"/>
</dbReference>
<dbReference type="SUPFAM" id="SSF46946">
    <property type="entry name" value="S13-like H2TH domain"/>
    <property type="match status" value="1"/>
</dbReference>
<evidence type="ECO:0000256" key="3">
    <source>
        <dbReference type="ARBA" id="ARBA00023274"/>
    </source>
</evidence>
<evidence type="ECO:0000313" key="4">
    <source>
        <dbReference type="EMBL" id="KAK8960233.1"/>
    </source>
</evidence>
<protein>
    <submittedName>
        <fullName evidence="4">40S ribosomal protein S18</fullName>
    </submittedName>
</protein>
<reference evidence="4 5" key="1">
    <citation type="journal article" date="2022" name="Nat. Plants">
        <title>Genomes of leafy and leafless Platanthera orchids illuminate the evolution of mycoheterotrophy.</title>
        <authorList>
            <person name="Li M.H."/>
            <person name="Liu K.W."/>
            <person name="Li Z."/>
            <person name="Lu H.C."/>
            <person name="Ye Q.L."/>
            <person name="Zhang D."/>
            <person name="Wang J.Y."/>
            <person name="Li Y.F."/>
            <person name="Zhong Z.M."/>
            <person name="Liu X."/>
            <person name="Yu X."/>
            <person name="Liu D.K."/>
            <person name="Tu X.D."/>
            <person name="Liu B."/>
            <person name="Hao Y."/>
            <person name="Liao X.Y."/>
            <person name="Jiang Y.T."/>
            <person name="Sun W.H."/>
            <person name="Chen J."/>
            <person name="Chen Y.Q."/>
            <person name="Ai Y."/>
            <person name="Zhai J.W."/>
            <person name="Wu S.S."/>
            <person name="Zhou Z."/>
            <person name="Hsiao Y.Y."/>
            <person name="Wu W.L."/>
            <person name="Chen Y.Y."/>
            <person name="Lin Y.F."/>
            <person name="Hsu J.L."/>
            <person name="Li C.Y."/>
            <person name="Wang Z.W."/>
            <person name="Zhao X."/>
            <person name="Zhong W.Y."/>
            <person name="Ma X.K."/>
            <person name="Ma L."/>
            <person name="Huang J."/>
            <person name="Chen G.Z."/>
            <person name="Huang M.Z."/>
            <person name="Huang L."/>
            <person name="Peng D.H."/>
            <person name="Luo Y.B."/>
            <person name="Zou S.Q."/>
            <person name="Chen S.P."/>
            <person name="Lan S."/>
            <person name="Tsai W.C."/>
            <person name="Van de Peer Y."/>
            <person name="Liu Z.J."/>
        </authorList>
    </citation>
    <scope>NUCLEOTIDE SEQUENCE [LARGE SCALE GENOMIC DNA]</scope>
    <source>
        <strain evidence="4">Lor288</strain>
    </source>
</reference>
<dbReference type="PANTHER" id="PTHR10871:SF3">
    <property type="entry name" value="SMALL RIBOSOMAL SUBUNIT PROTEIN US13"/>
    <property type="match status" value="1"/>
</dbReference>
<dbReference type="GO" id="GO:0005840">
    <property type="term" value="C:ribosome"/>
    <property type="evidence" value="ECO:0007669"/>
    <property type="project" value="UniProtKB-KW"/>
</dbReference>